<comment type="caution">
    <text evidence="1">The sequence shown here is derived from an EMBL/GenBank/DDBJ whole genome shotgun (WGS) entry which is preliminary data.</text>
</comment>
<gene>
    <name evidence="1" type="ORF">F9L08_21920</name>
</gene>
<protein>
    <submittedName>
        <fullName evidence="1">Uncharacterized protein</fullName>
    </submittedName>
</protein>
<evidence type="ECO:0000313" key="2">
    <source>
        <dbReference type="Proteomes" id="UP000481643"/>
    </source>
</evidence>
<dbReference type="EMBL" id="WBVX01000029">
    <property type="protein sequence ID" value="KAB2680059.1"/>
    <property type="molecule type" value="Genomic_DNA"/>
</dbReference>
<dbReference type="AlphaFoldDB" id="A0A6L3YF38"/>
<organism evidence="1 2">
    <name type="scientific">Brucella tritici</name>
    <dbReference type="NCBI Taxonomy" id="94626"/>
    <lineage>
        <taxon>Bacteria</taxon>
        <taxon>Pseudomonadati</taxon>
        <taxon>Pseudomonadota</taxon>
        <taxon>Alphaproteobacteria</taxon>
        <taxon>Hyphomicrobiales</taxon>
        <taxon>Brucellaceae</taxon>
        <taxon>Brucella/Ochrobactrum group</taxon>
        <taxon>Brucella</taxon>
    </lineage>
</organism>
<dbReference type="Proteomes" id="UP000481643">
    <property type="component" value="Unassembled WGS sequence"/>
</dbReference>
<evidence type="ECO:0000313" key="1">
    <source>
        <dbReference type="EMBL" id="KAB2680059.1"/>
    </source>
</evidence>
<reference evidence="1 2" key="1">
    <citation type="submission" date="2019-09" db="EMBL/GenBank/DDBJ databases">
        <title>Taxonomic organization of the family Brucellaceae based on a phylogenomic approach.</title>
        <authorList>
            <person name="Leclercq S."/>
            <person name="Cloeckaert A."/>
            <person name="Zygmunt M.S."/>
        </authorList>
    </citation>
    <scope>NUCLEOTIDE SEQUENCE [LARGE SCALE GENOMIC DNA]</scope>
    <source>
        <strain evidence="1 2">WS1830</strain>
    </source>
</reference>
<sequence length="330" mass="36837">MAIHQIQLAYEITGKTSHARRATTHKIVEKVAIRVQEIDDIDALDGLTITIGGYAETLKFYDDRFWIRDKLDGPAAGMLRAQAGVIEDMRLATALVKYHSTFEVFHYRDPEIFADDFKSISVDELKDVNDAGRATALERLEKAAEADLIDIDGILYVALGEPVYCLRLLPDTLQVLVSFKKSNEIAVTSTPTIRIPIDDMATSNRDSLNALMAIWKAETGKGVTQVAEASLHFDFKPELDYSVDRQIETAAAEVVNRTSGIVEWPKTQIIAWAELRDILTAYRNHLTDIDALTTSLSDYASSQTPETRAYIRMLKDVLENAPIAIDVMTD</sequence>
<dbReference type="RefSeq" id="WP_151652968.1">
    <property type="nucleotide sequence ID" value="NZ_WBVX01000029.1"/>
</dbReference>
<accession>A0A6L3YF38</accession>
<proteinExistence type="predicted"/>
<name>A0A6L3YF38_9HYPH</name>